<dbReference type="STRING" id="1123269.NX02_05265"/>
<dbReference type="KEGG" id="ssan:NX02_05265"/>
<gene>
    <name evidence="1" type="ORF">NX02_05265</name>
</gene>
<protein>
    <submittedName>
        <fullName evidence="1">Uncharacterized protein</fullName>
    </submittedName>
</protein>
<accession>W0A8X3</accession>
<sequence>MVARPPCPRSGLSRSGNPLKSDLVARASLMVVRRSTLVEVDDGAAAD</sequence>
<dbReference type="EMBL" id="CP006644">
    <property type="protein sequence ID" value="AHE52793.1"/>
    <property type="molecule type" value="Genomic_DNA"/>
</dbReference>
<evidence type="ECO:0000313" key="1">
    <source>
        <dbReference type="EMBL" id="AHE52793.1"/>
    </source>
</evidence>
<name>W0A8X3_9SPHN</name>
<dbReference type="Proteomes" id="UP000018851">
    <property type="component" value="Chromosome"/>
</dbReference>
<keyword evidence="2" id="KW-1185">Reference proteome</keyword>
<organism evidence="1 2">
    <name type="scientific">Sphingomonas sanxanigenens DSM 19645 = NX02</name>
    <dbReference type="NCBI Taxonomy" id="1123269"/>
    <lineage>
        <taxon>Bacteria</taxon>
        <taxon>Pseudomonadati</taxon>
        <taxon>Pseudomonadota</taxon>
        <taxon>Alphaproteobacteria</taxon>
        <taxon>Sphingomonadales</taxon>
        <taxon>Sphingomonadaceae</taxon>
        <taxon>Sphingomonas</taxon>
    </lineage>
</organism>
<proteinExistence type="predicted"/>
<dbReference type="AlphaFoldDB" id="W0A8X3"/>
<reference evidence="1 2" key="1">
    <citation type="submission" date="2013-07" db="EMBL/GenBank/DDBJ databases">
        <title>Completed genome of Sphingomonas sanxanigenens NX02.</title>
        <authorList>
            <person name="Ma T."/>
            <person name="Huang H."/>
            <person name="Wu M."/>
            <person name="Li X."/>
            <person name="Li G."/>
        </authorList>
    </citation>
    <scope>NUCLEOTIDE SEQUENCE [LARGE SCALE GENOMIC DNA]</scope>
    <source>
        <strain evidence="1 2">NX02</strain>
    </source>
</reference>
<evidence type="ECO:0000313" key="2">
    <source>
        <dbReference type="Proteomes" id="UP000018851"/>
    </source>
</evidence>
<dbReference type="HOGENOM" id="CLU_3173328_0_0_5"/>